<dbReference type="GeneID" id="19208188"/>
<keyword evidence="3" id="KW-1185">Reference proteome</keyword>
<organism evidence="2 3">
    <name type="scientific">Coniophora puteana (strain RWD-64-598)</name>
    <name type="common">Brown rot fungus</name>
    <dbReference type="NCBI Taxonomy" id="741705"/>
    <lineage>
        <taxon>Eukaryota</taxon>
        <taxon>Fungi</taxon>
        <taxon>Dikarya</taxon>
        <taxon>Basidiomycota</taxon>
        <taxon>Agaricomycotina</taxon>
        <taxon>Agaricomycetes</taxon>
        <taxon>Agaricomycetidae</taxon>
        <taxon>Boletales</taxon>
        <taxon>Coniophorineae</taxon>
        <taxon>Coniophoraceae</taxon>
        <taxon>Coniophora</taxon>
    </lineage>
</organism>
<name>A0A5M3MFJ0_CONPW</name>
<comment type="caution">
    <text evidence="2">The sequence shown here is derived from an EMBL/GenBank/DDBJ whole genome shotgun (WGS) entry which is preliminary data.</text>
</comment>
<dbReference type="EMBL" id="JH711583">
    <property type="protein sequence ID" value="EIW77923.1"/>
    <property type="molecule type" value="Genomic_DNA"/>
</dbReference>
<dbReference type="OrthoDB" id="3172613at2759"/>
<dbReference type="Pfam" id="PF01926">
    <property type="entry name" value="MMR_HSR1"/>
    <property type="match status" value="1"/>
</dbReference>
<feature type="domain" description="G" evidence="1">
    <location>
        <begin position="12"/>
        <end position="98"/>
    </location>
</feature>
<evidence type="ECO:0000313" key="2">
    <source>
        <dbReference type="EMBL" id="EIW77923.1"/>
    </source>
</evidence>
<dbReference type="KEGG" id="cput:CONPUDRAFT_61895"/>
<dbReference type="Gene3D" id="3.40.50.300">
    <property type="entry name" value="P-loop containing nucleotide triphosphate hydrolases"/>
    <property type="match status" value="1"/>
</dbReference>
<reference evidence="3" key="1">
    <citation type="journal article" date="2012" name="Science">
        <title>The Paleozoic origin of enzymatic lignin decomposition reconstructed from 31 fungal genomes.</title>
        <authorList>
            <person name="Floudas D."/>
            <person name="Binder M."/>
            <person name="Riley R."/>
            <person name="Barry K."/>
            <person name="Blanchette R.A."/>
            <person name="Henrissat B."/>
            <person name="Martinez A.T."/>
            <person name="Otillar R."/>
            <person name="Spatafora J.W."/>
            <person name="Yadav J.S."/>
            <person name="Aerts A."/>
            <person name="Benoit I."/>
            <person name="Boyd A."/>
            <person name="Carlson A."/>
            <person name="Copeland A."/>
            <person name="Coutinho P.M."/>
            <person name="de Vries R.P."/>
            <person name="Ferreira P."/>
            <person name="Findley K."/>
            <person name="Foster B."/>
            <person name="Gaskell J."/>
            <person name="Glotzer D."/>
            <person name="Gorecki P."/>
            <person name="Heitman J."/>
            <person name="Hesse C."/>
            <person name="Hori C."/>
            <person name="Igarashi K."/>
            <person name="Jurgens J.A."/>
            <person name="Kallen N."/>
            <person name="Kersten P."/>
            <person name="Kohler A."/>
            <person name="Kuees U."/>
            <person name="Kumar T.K.A."/>
            <person name="Kuo A."/>
            <person name="LaButti K."/>
            <person name="Larrondo L.F."/>
            <person name="Lindquist E."/>
            <person name="Ling A."/>
            <person name="Lombard V."/>
            <person name="Lucas S."/>
            <person name="Lundell T."/>
            <person name="Martin R."/>
            <person name="McLaughlin D.J."/>
            <person name="Morgenstern I."/>
            <person name="Morin E."/>
            <person name="Murat C."/>
            <person name="Nagy L.G."/>
            <person name="Nolan M."/>
            <person name="Ohm R.A."/>
            <person name="Patyshakuliyeva A."/>
            <person name="Rokas A."/>
            <person name="Ruiz-Duenas F.J."/>
            <person name="Sabat G."/>
            <person name="Salamov A."/>
            <person name="Samejima M."/>
            <person name="Schmutz J."/>
            <person name="Slot J.C."/>
            <person name="St John F."/>
            <person name="Stenlid J."/>
            <person name="Sun H."/>
            <person name="Sun S."/>
            <person name="Syed K."/>
            <person name="Tsang A."/>
            <person name="Wiebenga A."/>
            <person name="Young D."/>
            <person name="Pisabarro A."/>
            <person name="Eastwood D.C."/>
            <person name="Martin F."/>
            <person name="Cullen D."/>
            <person name="Grigoriev I.V."/>
            <person name="Hibbett D.S."/>
        </authorList>
    </citation>
    <scope>NUCLEOTIDE SEQUENCE [LARGE SCALE GENOMIC DNA]</scope>
    <source>
        <strain evidence="3">RWD-64-598 SS2</strain>
    </source>
</reference>
<gene>
    <name evidence="2" type="ORF">CONPUDRAFT_61895</name>
</gene>
<accession>A0A5M3MFJ0</accession>
<protein>
    <recommendedName>
        <fullName evidence="1">G domain-containing protein</fullName>
    </recommendedName>
</protein>
<evidence type="ECO:0000259" key="1">
    <source>
        <dbReference type="Pfam" id="PF01926"/>
    </source>
</evidence>
<dbReference type="GO" id="GO:0005525">
    <property type="term" value="F:GTP binding"/>
    <property type="evidence" value="ECO:0007669"/>
    <property type="project" value="InterPro"/>
</dbReference>
<dbReference type="AlphaFoldDB" id="A0A5M3MFJ0"/>
<dbReference type="InterPro" id="IPR006073">
    <property type="entry name" value="GTP-bd"/>
</dbReference>
<dbReference type="OMA" id="GRHDIRN"/>
<dbReference type="InterPro" id="IPR027417">
    <property type="entry name" value="P-loop_NTPase"/>
</dbReference>
<evidence type="ECO:0000313" key="3">
    <source>
        <dbReference type="Proteomes" id="UP000053558"/>
    </source>
</evidence>
<dbReference type="Proteomes" id="UP000053558">
    <property type="component" value="Unassembled WGS sequence"/>
</dbReference>
<sequence length="114" mass="12962">MEAVRRTCPVFRVLIIGRANAGKTTILQKVCNVDKDTKPIVYDADGNLTDVLRPSTQRGRHDIRNQITYPGSRFVFHDSRGIEAGSVNEVQIIRDFVRERASKESLAERLHAIW</sequence>
<dbReference type="SUPFAM" id="SSF52540">
    <property type="entry name" value="P-loop containing nucleoside triphosphate hydrolases"/>
    <property type="match status" value="1"/>
</dbReference>
<dbReference type="RefSeq" id="XP_007771792.1">
    <property type="nucleotide sequence ID" value="XM_007773602.1"/>
</dbReference>
<proteinExistence type="predicted"/>